<evidence type="ECO:0000256" key="4">
    <source>
        <dbReference type="ARBA" id="ARBA00022729"/>
    </source>
</evidence>
<dbReference type="PIRSF" id="PIRSF000137">
    <property type="entry name" value="Alcohol_oxidase"/>
    <property type="match status" value="1"/>
</dbReference>
<evidence type="ECO:0000256" key="5">
    <source>
        <dbReference type="ARBA" id="ARBA00022827"/>
    </source>
</evidence>
<organism evidence="9 10">
    <name type="scientific">Somion occarium</name>
    <dbReference type="NCBI Taxonomy" id="3059160"/>
    <lineage>
        <taxon>Eukaryota</taxon>
        <taxon>Fungi</taxon>
        <taxon>Dikarya</taxon>
        <taxon>Basidiomycota</taxon>
        <taxon>Agaricomycotina</taxon>
        <taxon>Agaricomycetes</taxon>
        <taxon>Polyporales</taxon>
        <taxon>Cerrenaceae</taxon>
        <taxon>Somion</taxon>
    </lineage>
</organism>
<keyword evidence="3" id="KW-0285">Flavoprotein</keyword>
<keyword evidence="6" id="KW-0560">Oxidoreductase</keyword>
<dbReference type="Pfam" id="PF05199">
    <property type="entry name" value="GMC_oxred_C"/>
    <property type="match status" value="1"/>
</dbReference>
<dbReference type="PANTHER" id="PTHR11552">
    <property type="entry name" value="GLUCOSE-METHANOL-CHOLINE GMC OXIDOREDUCTASE"/>
    <property type="match status" value="1"/>
</dbReference>
<reference evidence="10" key="1">
    <citation type="submission" date="2024-04" db="EMBL/GenBank/DDBJ databases">
        <authorList>
            <person name="Shaw F."/>
            <person name="Minotto A."/>
        </authorList>
    </citation>
    <scope>NUCLEOTIDE SEQUENCE [LARGE SCALE GENOMIC DNA]</scope>
</reference>
<sequence>MRSPTLSSHLCLLLSFISILSASVIALPTTHQARSPTTLITSAPSDVHGKTFSYIVVGGGTAGLVVAARLAEDPTKTVVVLEAGNSHIEDPLIQVPVNVGAVYGNPEYDWTYKTVPQKKADNAVLAFTRGKILGGCSAINAMIWDRSSKPEYDNIQLLGNKGWDWNSLFPYMKKPENFIEPDPVFAAKWNQTFDLEARGKGGPIDTIFPNYLPDAEFPQESAATELGIPIVREPMGGVITGAWKGETSIDYNTRTRVYSAHYVTAAEAAGRTNLLVLTGAQVTKINWARDHFPLANGTSSSNTTAQTETDTSSFGTVTASGVSFIVNGTTYSVGATREVVLSASTIGSPYLLELSGVGDKKRLSKVGVKSVVDLPGVGENMQEHIFVTQSFVVNKGVETLDALLHNQSFFDEQALLFQQRPAQGALGYGATGISMVGLPTFIPSWRKLLASARSQLSKKSRTIGQEKQQDLQLALLASRGSSVVEVLSEGVHGTVDEADPTKSYVSFLTLLQQPFSRGSTHINSADPTTYPTIDPNYFDIDFDLKVLTSIAQWVRSTWTKTKAFGSIIASESFPGPEVQTQAQWESWVKATFQSQGHTTGTCSMLPRSEGGVVDPTLKVYGTSNVRVADLSVMPQQFSGHPQALAYTIGEKAADLIKFANL</sequence>
<keyword evidence="10" id="KW-1185">Reference proteome</keyword>
<accession>A0ABP1DS15</accession>
<evidence type="ECO:0000256" key="3">
    <source>
        <dbReference type="ARBA" id="ARBA00022630"/>
    </source>
</evidence>
<dbReference type="PANTHER" id="PTHR11552:SF201">
    <property type="entry name" value="GLUCOSE-METHANOL-CHOLINE OXIDOREDUCTASE N-TERMINAL DOMAIN-CONTAINING PROTEIN"/>
    <property type="match status" value="1"/>
</dbReference>
<feature type="domain" description="Glucose-methanol-choline oxidoreductase N-terminal" evidence="8">
    <location>
        <begin position="344"/>
        <end position="358"/>
    </location>
</feature>
<name>A0ABP1DS15_9APHY</name>
<evidence type="ECO:0000256" key="6">
    <source>
        <dbReference type="ARBA" id="ARBA00023002"/>
    </source>
</evidence>
<evidence type="ECO:0000256" key="7">
    <source>
        <dbReference type="SAM" id="SignalP"/>
    </source>
</evidence>
<dbReference type="EMBL" id="OZ037948">
    <property type="protein sequence ID" value="CAL1709883.1"/>
    <property type="molecule type" value="Genomic_DNA"/>
</dbReference>
<dbReference type="PROSITE" id="PS00624">
    <property type="entry name" value="GMC_OXRED_2"/>
    <property type="match status" value="1"/>
</dbReference>
<protein>
    <recommendedName>
        <fullName evidence="8">Glucose-methanol-choline oxidoreductase N-terminal domain-containing protein</fullName>
    </recommendedName>
</protein>
<evidence type="ECO:0000256" key="2">
    <source>
        <dbReference type="ARBA" id="ARBA00010790"/>
    </source>
</evidence>
<evidence type="ECO:0000256" key="1">
    <source>
        <dbReference type="ARBA" id="ARBA00001974"/>
    </source>
</evidence>
<dbReference type="SUPFAM" id="SSF51905">
    <property type="entry name" value="FAD/NAD(P)-binding domain"/>
    <property type="match status" value="1"/>
</dbReference>
<dbReference type="Pfam" id="PF00732">
    <property type="entry name" value="GMC_oxred_N"/>
    <property type="match status" value="1"/>
</dbReference>
<dbReference type="Gene3D" id="3.30.560.10">
    <property type="entry name" value="Glucose Oxidase, domain 3"/>
    <property type="match status" value="1"/>
</dbReference>
<dbReference type="InterPro" id="IPR012132">
    <property type="entry name" value="GMC_OxRdtase"/>
</dbReference>
<evidence type="ECO:0000313" key="9">
    <source>
        <dbReference type="EMBL" id="CAL1709883.1"/>
    </source>
</evidence>
<evidence type="ECO:0000259" key="8">
    <source>
        <dbReference type="PROSITE" id="PS00624"/>
    </source>
</evidence>
<dbReference type="SUPFAM" id="SSF54373">
    <property type="entry name" value="FAD-linked reductases, C-terminal domain"/>
    <property type="match status" value="1"/>
</dbReference>
<dbReference type="InterPro" id="IPR007867">
    <property type="entry name" value="GMC_OxRtase_C"/>
</dbReference>
<comment type="similarity">
    <text evidence="2">Belongs to the GMC oxidoreductase family.</text>
</comment>
<keyword evidence="5" id="KW-0274">FAD</keyword>
<dbReference type="Proteomes" id="UP001497453">
    <property type="component" value="Chromosome 5"/>
</dbReference>
<comment type="cofactor">
    <cofactor evidence="1">
        <name>FAD</name>
        <dbReference type="ChEBI" id="CHEBI:57692"/>
    </cofactor>
</comment>
<evidence type="ECO:0000313" key="10">
    <source>
        <dbReference type="Proteomes" id="UP001497453"/>
    </source>
</evidence>
<dbReference type="InterPro" id="IPR000172">
    <property type="entry name" value="GMC_OxRdtase_N"/>
</dbReference>
<feature type="signal peptide" evidence="7">
    <location>
        <begin position="1"/>
        <end position="26"/>
    </location>
</feature>
<dbReference type="Gene3D" id="3.50.50.60">
    <property type="entry name" value="FAD/NAD(P)-binding domain"/>
    <property type="match status" value="1"/>
</dbReference>
<feature type="chain" id="PRO_5045392546" description="Glucose-methanol-choline oxidoreductase N-terminal domain-containing protein" evidence="7">
    <location>
        <begin position="27"/>
        <end position="661"/>
    </location>
</feature>
<proteinExistence type="inferred from homology"/>
<dbReference type="InterPro" id="IPR036188">
    <property type="entry name" value="FAD/NAD-bd_sf"/>
</dbReference>
<gene>
    <name evidence="9" type="ORF">GFSPODELE1_LOCUS7546</name>
</gene>
<keyword evidence="4 7" id="KW-0732">Signal</keyword>